<evidence type="ECO:0000256" key="1">
    <source>
        <dbReference type="ARBA" id="ARBA00022801"/>
    </source>
</evidence>
<keyword evidence="4" id="KW-1185">Reference proteome</keyword>
<evidence type="ECO:0000259" key="2">
    <source>
        <dbReference type="SMART" id="SM00646"/>
    </source>
</evidence>
<proteinExistence type="predicted"/>
<reference evidence="3 4" key="1">
    <citation type="submission" date="2016-05" db="EMBL/GenBank/DDBJ databases">
        <title>Paenibacillus oryzae. sp. nov., isolated from the rice root.</title>
        <authorList>
            <person name="Zhang J."/>
            <person name="Zhang X."/>
        </authorList>
    </citation>
    <scope>NUCLEOTIDE SEQUENCE [LARGE SCALE GENOMIC DNA]</scope>
    <source>
        <strain evidence="3 4">1DrF-4</strain>
    </source>
</reference>
<dbReference type="InterPro" id="IPR050695">
    <property type="entry name" value="N-acetylmuramoyl_amidase_3"/>
</dbReference>
<comment type="caution">
    <text evidence="3">The sequence shown here is derived from an EMBL/GenBank/DDBJ whole genome shotgun (WGS) entry which is preliminary data.</text>
</comment>
<dbReference type="OrthoDB" id="9806267at2"/>
<dbReference type="PANTHER" id="PTHR30404:SF0">
    <property type="entry name" value="N-ACETYLMURAMOYL-L-ALANINE AMIDASE AMIC"/>
    <property type="match status" value="1"/>
</dbReference>
<dbReference type="AlphaFoldDB" id="A0A1A5YH12"/>
<accession>A0A1A5YH12</accession>
<evidence type="ECO:0000313" key="4">
    <source>
        <dbReference type="Proteomes" id="UP000092024"/>
    </source>
</evidence>
<feature type="domain" description="MurNAc-LAA" evidence="2">
    <location>
        <begin position="124"/>
        <end position="233"/>
    </location>
</feature>
<dbReference type="Proteomes" id="UP000092024">
    <property type="component" value="Unassembled WGS sequence"/>
</dbReference>
<dbReference type="Gene3D" id="3.40.630.40">
    <property type="entry name" value="Zn-dependent exopeptidases"/>
    <property type="match status" value="1"/>
</dbReference>
<evidence type="ECO:0000313" key="3">
    <source>
        <dbReference type="EMBL" id="OBR64941.1"/>
    </source>
</evidence>
<dbReference type="Pfam" id="PF01520">
    <property type="entry name" value="Amidase_3"/>
    <property type="match status" value="1"/>
</dbReference>
<sequence length="239" mass="26605">MRGMKRRLPRRKIIVLLSLPLMIGLLWSLKSPLAPDKLLYSARQMFDDESAKPAPIFGSAPFVIVLDAGHGGHDPGADGASGQYEKDFTQAITQKVYQLLLKESAFIPYMTRTEHTSIELEDRAAFANSQRADAFLSIHGNTFPEEPTVSGTEIYYYKPDSVAFAQTLQRAVVKASGFKDRGIKKEEWRVLRLSEVPAALLEVGFLTNAREESYLLGEKGQNTIAQGIVAGLRNYLDIR</sequence>
<dbReference type="RefSeq" id="WP_068684130.1">
    <property type="nucleotide sequence ID" value="NZ_LYPA01000064.1"/>
</dbReference>
<keyword evidence="1" id="KW-0378">Hydrolase</keyword>
<dbReference type="STRING" id="1844972.A7K91_05000"/>
<dbReference type="GO" id="GO:0030288">
    <property type="term" value="C:outer membrane-bounded periplasmic space"/>
    <property type="evidence" value="ECO:0007669"/>
    <property type="project" value="TreeGrafter"/>
</dbReference>
<dbReference type="EMBL" id="LYPA01000064">
    <property type="protein sequence ID" value="OBR64941.1"/>
    <property type="molecule type" value="Genomic_DNA"/>
</dbReference>
<dbReference type="PANTHER" id="PTHR30404">
    <property type="entry name" value="N-ACETYLMURAMOYL-L-ALANINE AMIDASE"/>
    <property type="match status" value="1"/>
</dbReference>
<name>A0A1A5YH12_9BACL</name>
<dbReference type="SUPFAM" id="SSF53187">
    <property type="entry name" value="Zn-dependent exopeptidases"/>
    <property type="match status" value="1"/>
</dbReference>
<dbReference type="CDD" id="cd02696">
    <property type="entry name" value="MurNAc-LAA"/>
    <property type="match status" value="1"/>
</dbReference>
<gene>
    <name evidence="3" type="ORF">A7K91_05000</name>
</gene>
<dbReference type="InterPro" id="IPR002508">
    <property type="entry name" value="MurNAc-LAA_cat"/>
</dbReference>
<dbReference type="GO" id="GO:0009253">
    <property type="term" value="P:peptidoglycan catabolic process"/>
    <property type="evidence" value="ECO:0007669"/>
    <property type="project" value="InterPro"/>
</dbReference>
<dbReference type="SMART" id="SM00646">
    <property type="entry name" value="Ami_3"/>
    <property type="match status" value="1"/>
</dbReference>
<protein>
    <recommendedName>
        <fullName evidence="2">MurNAc-LAA domain-containing protein</fullName>
    </recommendedName>
</protein>
<dbReference type="GO" id="GO:0008745">
    <property type="term" value="F:N-acetylmuramoyl-L-alanine amidase activity"/>
    <property type="evidence" value="ECO:0007669"/>
    <property type="project" value="InterPro"/>
</dbReference>
<organism evidence="3 4">
    <name type="scientific">Paenibacillus oryzae</name>
    <dbReference type="NCBI Taxonomy" id="1844972"/>
    <lineage>
        <taxon>Bacteria</taxon>
        <taxon>Bacillati</taxon>
        <taxon>Bacillota</taxon>
        <taxon>Bacilli</taxon>
        <taxon>Bacillales</taxon>
        <taxon>Paenibacillaceae</taxon>
        <taxon>Paenibacillus</taxon>
    </lineage>
</organism>